<dbReference type="SUPFAM" id="SSF53822">
    <property type="entry name" value="Periplasmic binding protein-like I"/>
    <property type="match status" value="1"/>
</dbReference>
<gene>
    <name evidence="1" type="ORF">SDC9_169350</name>
</gene>
<organism evidence="1">
    <name type="scientific">bioreactor metagenome</name>
    <dbReference type="NCBI Taxonomy" id="1076179"/>
    <lineage>
        <taxon>unclassified sequences</taxon>
        <taxon>metagenomes</taxon>
        <taxon>ecological metagenomes</taxon>
    </lineage>
</organism>
<proteinExistence type="predicted"/>
<reference evidence="1" key="1">
    <citation type="submission" date="2019-08" db="EMBL/GenBank/DDBJ databases">
        <authorList>
            <person name="Kucharzyk K."/>
            <person name="Murdoch R.W."/>
            <person name="Higgins S."/>
            <person name="Loffler F."/>
        </authorList>
    </citation>
    <scope>NUCLEOTIDE SEQUENCE</scope>
</reference>
<sequence length="153" mass="16526">MEQASQLGVKIPFLSSDGFSNPEIYDLAGAYTDGVIYVGPTKVAESAAAKAFIDKYTQKYGFAPDSFATNAYDGTNILFEALEKVYKASGKFERKAIRDAFAATKDFQGVNGTINFAENGDLVAYQGLYKVQGKTPVYLGAFTVVDGKLVEVK</sequence>
<evidence type="ECO:0000313" key="1">
    <source>
        <dbReference type="EMBL" id="MPN21968.1"/>
    </source>
</evidence>
<comment type="caution">
    <text evidence="1">The sequence shown here is derived from an EMBL/GenBank/DDBJ whole genome shotgun (WGS) entry which is preliminary data.</text>
</comment>
<dbReference type="EMBL" id="VSSQ01070089">
    <property type="protein sequence ID" value="MPN21968.1"/>
    <property type="molecule type" value="Genomic_DNA"/>
</dbReference>
<dbReference type="PANTHER" id="PTHR47151:SF2">
    <property type="entry name" value="AMINO ACID BINDING PROTEIN"/>
    <property type="match status" value="1"/>
</dbReference>
<name>A0A645G529_9ZZZZ</name>
<accession>A0A645G529</accession>
<dbReference type="PANTHER" id="PTHR47151">
    <property type="entry name" value="LEU/ILE/VAL-BINDING ABC TRANSPORTER SUBUNIT"/>
    <property type="match status" value="1"/>
</dbReference>
<dbReference type="InterPro" id="IPR028082">
    <property type="entry name" value="Peripla_BP_I"/>
</dbReference>
<dbReference type="Gene3D" id="3.40.50.2300">
    <property type="match status" value="2"/>
</dbReference>
<protein>
    <submittedName>
        <fullName evidence="1">Uncharacterized protein</fullName>
    </submittedName>
</protein>
<dbReference type="AlphaFoldDB" id="A0A645G529"/>